<name>W6RHF3_9HYPH</name>
<evidence type="ECO:0000256" key="1">
    <source>
        <dbReference type="SAM" id="MobiDB-lite"/>
    </source>
</evidence>
<dbReference type="Proteomes" id="UP000019443">
    <property type="component" value="Unassembled WGS sequence"/>
</dbReference>
<reference evidence="2" key="1">
    <citation type="submission" date="2013-11" db="EMBL/GenBank/DDBJ databases">
        <title>Draft genome sequence of the broad-host-range Rhizobium sp. LPU83 strain, a member of the low-genetic diversity Oregon-like Rhizobium sp. group.</title>
        <authorList>
            <person name="Wibberg D."/>
            <person name="Puehler A."/>
            <person name="Schlueter A."/>
        </authorList>
    </citation>
    <scope>NUCLEOTIDE SEQUENCE [LARGE SCALE GENOMIC DNA]</scope>
    <source>
        <strain evidence="2">LPU83</strain>
        <plasmid evidence="2">pLPU83b</plasmid>
    </source>
</reference>
<feature type="region of interest" description="Disordered" evidence="1">
    <location>
        <begin position="1"/>
        <end position="25"/>
    </location>
</feature>
<dbReference type="EMBL" id="CBYB010000025">
    <property type="protein sequence ID" value="CDM60239.1"/>
    <property type="molecule type" value="Genomic_DNA"/>
</dbReference>
<feature type="region of interest" description="Disordered" evidence="1">
    <location>
        <begin position="153"/>
        <end position="221"/>
    </location>
</feature>
<keyword evidence="3" id="KW-1185">Reference proteome</keyword>
<accession>W6RHF3</accession>
<feature type="compositionally biased region" description="Basic residues" evidence="1">
    <location>
        <begin position="162"/>
        <end position="178"/>
    </location>
</feature>
<evidence type="ECO:0000313" key="3">
    <source>
        <dbReference type="Proteomes" id="UP000019443"/>
    </source>
</evidence>
<comment type="caution">
    <text evidence="2">The sequence shown here is derived from an EMBL/GenBank/DDBJ whole genome shotgun (WGS) entry which is preliminary data.</text>
</comment>
<feature type="compositionally biased region" description="Pro residues" evidence="1">
    <location>
        <begin position="1"/>
        <end position="10"/>
    </location>
</feature>
<organism evidence="2 3">
    <name type="scientific">Rhizobium favelukesii</name>
    <dbReference type="NCBI Taxonomy" id="348824"/>
    <lineage>
        <taxon>Bacteria</taxon>
        <taxon>Pseudomonadati</taxon>
        <taxon>Pseudomonadota</taxon>
        <taxon>Alphaproteobacteria</taxon>
        <taxon>Hyphomicrobiales</taxon>
        <taxon>Rhizobiaceae</taxon>
        <taxon>Rhizobium/Agrobacterium group</taxon>
        <taxon>Rhizobium</taxon>
    </lineage>
</organism>
<protein>
    <submittedName>
        <fullName evidence="2">Uncharacterized protein</fullName>
    </submittedName>
</protein>
<dbReference type="AlphaFoldDB" id="W6RHF3"/>
<geneLocation type="plasmid" evidence="2">
    <name>pLPU83b</name>
</geneLocation>
<proteinExistence type="predicted"/>
<sequence length="221" mass="23981">MHCCPPPSGRPGPGGATMPCFGSPPKPDCGRPNWSAFTVAMSISVPALTSAVWERDESSGSHPSPPTWPRCCASGWPNVPGSRRASLPHTDRQDAQPRRARAPAREICRDRRQRPSVAAAEKDHPTRPASYRGNAIAACRRRRLGDRAVAWPRTHRDNPRLSARRSGAKRAHPGKNHAGRYGARTLPAVRQASRFPRGALIMPTPSQRSPPPGPSSKPWSA</sequence>
<feature type="compositionally biased region" description="Basic and acidic residues" evidence="1">
    <location>
        <begin position="89"/>
        <end position="110"/>
    </location>
</feature>
<evidence type="ECO:0000313" key="2">
    <source>
        <dbReference type="EMBL" id="CDM60239.1"/>
    </source>
</evidence>
<keyword evidence="2" id="KW-0614">Plasmid</keyword>
<gene>
    <name evidence="2" type="ORF">LPU83_pLPU83b_0247</name>
</gene>
<feature type="region of interest" description="Disordered" evidence="1">
    <location>
        <begin position="51"/>
        <end position="134"/>
    </location>
</feature>